<dbReference type="Proteomes" id="UP000441455">
    <property type="component" value="Unassembled WGS sequence"/>
</dbReference>
<evidence type="ECO:0000313" key="3">
    <source>
        <dbReference type="EMBL" id="MSS82977.1"/>
    </source>
</evidence>
<comment type="caution">
    <text evidence="3">The sequence shown here is derived from an EMBL/GenBank/DDBJ whole genome shotgun (WGS) entry which is preliminary data.</text>
</comment>
<dbReference type="EMBL" id="VULN01000017">
    <property type="protein sequence ID" value="MSS82977.1"/>
    <property type="molecule type" value="Genomic_DNA"/>
</dbReference>
<accession>A0A6N7VMS3</accession>
<dbReference type="AlphaFoldDB" id="A0A6N7VMS3"/>
<feature type="chain" id="PRO_5027088555" evidence="2">
    <location>
        <begin position="24"/>
        <end position="173"/>
    </location>
</feature>
<name>A0A6N7VMS3_ACIFE</name>
<reference evidence="3 4" key="1">
    <citation type="submission" date="2019-08" db="EMBL/GenBank/DDBJ databases">
        <title>In-depth cultivation of the pig gut microbiome towards novel bacterial diversity and tailored functional studies.</title>
        <authorList>
            <person name="Wylensek D."/>
            <person name="Hitch T.C.A."/>
            <person name="Clavel T."/>
        </authorList>
    </citation>
    <scope>NUCLEOTIDE SEQUENCE [LARGE SCALE GENOMIC DNA]</scope>
    <source>
        <strain evidence="3 4">WCA-389-WT-5B</strain>
    </source>
</reference>
<evidence type="ECO:0000256" key="2">
    <source>
        <dbReference type="SAM" id="SignalP"/>
    </source>
</evidence>
<evidence type="ECO:0000313" key="4">
    <source>
        <dbReference type="Proteomes" id="UP000441455"/>
    </source>
</evidence>
<dbReference type="OrthoDB" id="3035269at2"/>
<gene>
    <name evidence="3" type="ORF">FX155_10285</name>
</gene>
<feature type="region of interest" description="Disordered" evidence="1">
    <location>
        <begin position="32"/>
        <end position="60"/>
    </location>
</feature>
<protein>
    <submittedName>
        <fullName evidence="3">Uncharacterized protein</fullName>
    </submittedName>
</protein>
<evidence type="ECO:0000256" key="1">
    <source>
        <dbReference type="SAM" id="MobiDB-lite"/>
    </source>
</evidence>
<proteinExistence type="predicted"/>
<keyword evidence="2" id="KW-0732">Signal</keyword>
<organism evidence="3 4">
    <name type="scientific">Acidaminococcus fermentans</name>
    <dbReference type="NCBI Taxonomy" id="905"/>
    <lineage>
        <taxon>Bacteria</taxon>
        <taxon>Bacillati</taxon>
        <taxon>Bacillota</taxon>
        <taxon>Negativicutes</taxon>
        <taxon>Acidaminococcales</taxon>
        <taxon>Acidaminococcaceae</taxon>
        <taxon>Acidaminococcus</taxon>
    </lineage>
</organism>
<dbReference type="RefSeq" id="WP_022487070.1">
    <property type="nucleotide sequence ID" value="NZ_JAYLVM010000113.1"/>
</dbReference>
<sequence length="173" mass="19306">MKKSLFFPLLFVSLLSVPSLLFAQEEKKDSPKAAVTVANDTKQPAPSGKKTEEALPTPPTEEAAAWTLVGSNSSYDVYYDSRSIQYDEKTGILTIWNKWVRKGAMGTATRTILLQSKYDVRLRVVSDLVQYTYNGLGNETGKQKVEDQSWYPLSPNTLGMELCEALKGYLLNN</sequence>
<feature type="signal peptide" evidence="2">
    <location>
        <begin position="1"/>
        <end position="23"/>
    </location>
</feature>